<sequence>MWRSCTFREVRDRAAVNRRDEPLRKKKSTLTKICDGTLTQPKQTVATLKKPVVPAIKYTPLPLYTEYGMSDGSLYVWRIATSVVSHVVVRVVV</sequence>
<accession>A0A4C1WVG7</accession>
<protein>
    <submittedName>
        <fullName evidence="1">Uncharacterized protein</fullName>
    </submittedName>
</protein>
<dbReference type="AlphaFoldDB" id="A0A4C1WVG7"/>
<name>A0A4C1WVG7_EUMVA</name>
<reference evidence="1 2" key="1">
    <citation type="journal article" date="2019" name="Commun. Biol.">
        <title>The bagworm genome reveals a unique fibroin gene that provides high tensile strength.</title>
        <authorList>
            <person name="Kono N."/>
            <person name="Nakamura H."/>
            <person name="Ohtoshi R."/>
            <person name="Tomita M."/>
            <person name="Numata K."/>
            <person name="Arakawa K."/>
        </authorList>
    </citation>
    <scope>NUCLEOTIDE SEQUENCE [LARGE SCALE GENOMIC DNA]</scope>
</reference>
<dbReference type="Proteomes" id="UP000299102">
    <property type="component" value="Unassembled WGS sequence"/>
</dbReference>
<keyword evidence="2" id="KW-1185">Reference proteome</keyword>
<dbReference type="EMBL" id="BGZK01000671">
    <property type="protein sequence ID" value="GBP55516.1"/>
    <property type="molecule type" value="Genomic_DNA"/>
</dbReference>
<evidence type="ECO:0000313" key="2">
    <source>
        <dbReference type="Proteomes" id="UP000299102"/>
    </source>
</evidence>
<comment type="caution">
    <text evidence="1">The sequence shown here is derived from an EMBL/GenBank/DDBJ whole genome shotgun (WGS) entry which is preliminary data.</text>
</comment>
<proteinExistence type="predicted"/>
<gene>
    <name evidence="1" type="ORF">EVAR_36239_1</name>
</gene>
<evidence type="ECO:0000313" key="1">
    <source>
        <dbReference type="EMBL" id="GBP55516.1"/>
    </source>
</evidence>
<organism evidence="1 2">
    <name type="scientific">Eumeta variegata</name>
    <name type="common">Bagworm moth</name>
    <name type="synonym">Eumeta japonica</name>
    <dbReference type="NCBI Taxonomy" id="151549"/>
    <lineage>
        <taxon>Eukaryota</taxon>
        <taxon>Metazoa</taxon>
        <taxon>Ecdysozoa</taxon>
        <taxon>Arthropoda</taxon>
        <taxon>Hexapoda</taxon>
        <taxon>Insecta</taxon>
        <taxon>Pterygota</taxon>
        <taxon>Neoptera</taxon>
        <taxon>Endopterygota</taxon>
        <taxon>Lepidoptera</taxon>
        <taxon>Glossata</taxon>
        <taxon>Ditrysia</taxon>
        <taxon>Tineoidea</taxon>
        <taxon>Psychidae</taxon>
        <taxon>Oiketicinae</taxon>
        <taxon>Eumeta</taxon>
    </lineage>
</organism>